<feature type="transmembrane region" description="Helical" evidence="1">
    <location>
        <begin position="147"/>
        <end position="168"/>
    </location>
</feature>
<keyword evidence="3" id="KW-1185">Reference proteome</keyword>
<reference evidence="2" key="1">
    <citation type="journal article" date="2022" name="Plant J.">
        <title>Strategies of tolerance reflected in two North American maple genomes.</title>
        <authorList>
            <person name="McEvoy S.L."/>
            <person name="Sezen U.U."/>
            <person name="Trouern-Trend A."/>
            <person name="McMahon S.M."/>
            <person name="Schaberg P.G."/>
            <person name="Yang J."/>
            <person name="Wegrzyn J.L."/>
            <person name="Swenson N.G."/>
        </authorList>
    </citation>
    <scope>NUCLEOTIDE SEQUENCE</scope>
    <source>
        <strain evidence="2">91603</strain>
    </source>
</reference>
<dbReference type="Proteomes" id="UP001064489">
    <property type="component" value="Chromosome 1"/>
</dbReference>
<gene>
    <name evidence="2" type="ORF">LWI28_025145</name>
</gene>
<name>A0AAD5JE54_ACENE</name>
<proteinExistence type="predicted"/>
<keyword evidence="1" id="KW-0812">Transmembrane</keyword>
<dbReference type="EMBL" id="JAJSOW010000003">
    <property type="protein sequence ID" value="KAI9196583.1"/>
    <property type="molecule type" value="Genomic_DNA"/>
</dbReference>
<accession>A0AAD5JE54</accession>
<keyword evidence="1" id="KW-0472">Membrane</keyword>
<protein>
    <submittedName>
        <fullName evidence="2">Uncharacterized protein</fullName>
    </submittedName>
</protein>
<sequence>MNSKNRAPRDDQTKFMANGQLIVNKVIWNLDVIIMRVVEESVARGINLNNTDHSEDKEEWRLEEDVAKVIEVGRALGIDFNGKEQEMIEIISSKEKEDEEKLKKAKSPMFLDKKRRLSKTNGLQHCLGCHHSSLSGCHGGDGHCNCLCLLLSFMIMTSCFTISIISIIDVCGCSCGFDCFTK</sequence>
<organism evidence="2 3">
    <name type="scientific">Acer negundo</name>
    <name type="common">Box elder</name>
    <dbReference type="NCBI Taxonomy" id="4023"/>
    <lineage>
        <taxon>Eukaryota</taxon>
        <taxon>Viridiplantae</taxon>
        <taxon>Streptophyta</taxon>
        <taxon>Embryophyta</taxon>
        <taxon>Tracheophyta</taxon>
        <taxon>Spermatophyta</taxon>
        <taxon>Magnoliopsida</taxon>
        <taxon>eudicotyledons</taxon>
        <taxon>Gunneridae</taxon>
        <taxon>Pentapetalae</taxon>
        <taxon>rosids</taxon>
        <taxon>malvids</taxon>
        <taxon>Sapindales</taxon>
        <taxon>Sapindaceae</taxon>
        <taxon>Hippocastanoideae</taxon>
        <taxon>Acereae</taxon>
        <taxon>Acer</taxon>
    </lineage>
</organism>
<dbReference type="AlphaFoldDB" id="A0AAD5JE54"/>
<evidence type="ECO:0000256" key="1">
    <source>
        <dbReference type="SAM" id="Phobius"/>
    </source>
</evidence>
<comment type="caution">
    <text evidence="2">The sequence shown here is derived from an EMBL/GenBank/DDBJ whole genome shotgun (WGS) entry which is preliminary data.</text>
</comment>
<evidence type="ECO:0000313" key="2">
    <source>
        <dbReference type="EMBL" id="KAI9196583.1"/>
    </source>
</evidence>
<evidence type="ECO:0000313" key="3">
    <source>
        <dbReference type="Proteomes" id="UP001064489"/>
    </source>
</evidence>
<keyword evidence="1" id="KW-1133">Transmembrane helix</keyword>
<reference evidence="2" key="2">
    <citation type="submission" date="2023-02" db="EMBL/GenBank/DDBJ databases">
        <authorList>
            <person name="Swenson N.G."/>
            <person name="Wegrzyn J.L."/>
            <person name="Mcevoy S.L."/>
        </authorList>
    </citation>
    <scope>NUCLEOTIDE SEQUENCE</scope>
    <source>
        <strain evidence="2">91603</strain>
        <tissue evidence="2">Leaf</tissue>
    </source>
</reference>